<dbReference type="Pfam" id="PF15410">
    <property type="entry name" value="PH_9"/>
    <property type="match status" value="1"/>
</dbReference>
<proteinExistence type="predicted"/>
<reference evidence="3 4" key="1">
    <citation type="submission" date="2016-07" db="EMBL/GenBank/DDBJ databases">
        <title>Pervasive Adenine N6-methylation of Active Genes in Fungi.</title>
        <authorList>
            <consortium name="DOE Joint Genome Institute"/>
            <person name="Mondo S.J."/>
            <person name="Dannebaum R.O."/>
            <person name="Kuo R.C."/>
            <person name="Labutti K."/>
            <person name="Haridas S."/>
            <person name="Kuo A."/>
            <person name="Salamov A."/>
            <person name="Ahrendt S.R."/>
            <person name="Lipzen A."/>
            <person name="Sullivan W."/>
            <person name="Andreopoulos W.B."/>
            <person name="Clum A."/>
            <person name="Lindquist E."/>
            <person name="Daum C."/>
            <person name="Ramamoorthy G.K."/>
            <person name="Gryganskyi A."/>
            <person name="Culley D."/>
            <person name="Magnuson J.K."/>
            <person name="James T.Y."/>
            <person name="O'Malley M.A."/>
            <person name="Stajich J.E."/>
            <person name="Spatafora J.W."/>
            <person name="Visel A."/>
            <person name="Grigoriev I.V."/>
        </authorList>
    </citation>
    <scope>NUCLEOTIDE SEQUENCE [LARGE SCALE GENOMIC DNA]</scope>
    <source>
        <strain evidence="3 4">NRRL 3301</strain>
    </source>
</reference>
<dbReference type="SUPFAM" id="SSF48425">
    <property type="entry name" value="Sec7 domain"/>
    <property type="match status" value="1"/>
</dbReference>
<dbReference type="GO" id="GO:0005085">
    <property type="term" value="F:guanyl-nucleotide exchange factor activity"/>
    <property type="evidence" value="ECO:0007669"/>
    <property type="project" value="InterPro"/>
</dbReference>
<keyword evidence="4" id="KW-1185">Reference proteome</keyword>
<dbReference type="SMART" id="SM00222">
    <property type="entry name" value="Sec7"/>
    <property type="match status" value="1"/>
</dbReference>
<protein>
    <recommendedName>
        <fullName evidence="2">SEC7 domain-containing protein</fullName>
    </recommendedName>
</protein>
<dbReference type="STRING" id="101127.A0A1X2GCE6"/>
<dbReference type="Pfam" id="PF01369">
    <property type="entry name" value="Sec7"/>
    <property type="match status" value="1"/>
</dbReference>
<gene>
    <name evidence="3" type="ORF">DM01DRAFT_1384793</name>
</gene>
<evidence type="ECO:0000256" key="1">
    <source>
        <dbReference type="SAM" id="MobiDB-lite"/>
    </source>
</evidence>
<name>A0A1X2GCE6_9FUNG</name>
<dbReference type="Gene3D" id="2.30.29.30">
    <property type="entry name" value="Pleckstrin-homology domain (PH domain)/Phosphotyrosine-binding domain (PTB)"/>
    <property type="match status" value="1"/>
</dbReference>
<dbReference type="SMART" id="SM00233">
    <property type="entry name" value="PH"/>
    <property type="match status" value="1"/>
</dbReference>
<dbReference type="Proteomes" id="UP000242146">
    <property type="component" value="Unassembled WGS sequence"/>
</dbReference>
<evidence type="ECO:0000259" key="2">
    <source>
        <dbReference type="PROSITE" id="PS50190"/>
    </source>
</evidence>
<evidence type="ECO:0000313" key="3">
    <source>
        <dbReference type="EMBL" id="ORX50556.1"/>
    </source>
</evidence>
<dbReference type="PROSITE" id="PS50190">
    <property type="entry name" value="SEC7"/>
    <property type="match status" value="1"/>
</dbReference>
<accession>A0A1X2GCE6</accession>
<feature type="domain" description="SEC7" evidence="2">
    <location>
        <begin position="195"/>
        <end position="364"/>
    </location>
</feature>
<dbReference type="GO" id="GO:0032012">
    <property type="term" value="P:regulation of ARF protein signal transduction"/>
    <property type="evidence" value="ECO:0007669"/>
    <property type="project" value="InterPro"/>
</dbReference>
<dbReference type="InterPro" id="IPR011993">
    <property type="entry name" value="PH-like_dom_sf"/>
</dbReference>
<dbReference type="SUPFAM" id="SSF50729">
    <property type="entry name" value="PH domain-like"/>
    <property type="match status" value="1"/>
</dbReference>
<dbReference type="OrthoDB" id="2157641at2759"/>
<dbReference type="PANTHER" id="PTHR10663">
    <property type="entry name" value="GUANYL-NUCLEOTIDE EXCHANGE FACTOR"/>
    <property type="match status" value="1"/>
</dbReference>
<evidence type="ECO:0000313" key="4">
    <source>
        <dbReference type="Proteomes" id="UP000242146"/>
    </source>
</evidence>
<dbReference type="EMBL" id="MCGT01000023">
    <property type="protein sequence ID" value="ORX50556.1"/>
    <property type="molecule type" value="Genomic_DNA"/>
</dbReference>
<dbReference type="InterPro" id="IPR041681">
    <property type="entry name" value="PH_9"/>
</dbReference>
<dbReference type="InterPro" id="IPR001849">
    <property type="entry name" value="PH_domain"/>
</dbReference>
<feature type="region of interest" description="Disordered" evidence="1">
    <location>
        <begin position="1"/>
        <end position="105"/>
    </location>
</feature>
<sequence length="798" mass="90273">MIRVVDLGTDANWPPAQDNNQDPGQFWKKPKLKAFVGLFRRLTKHDQKPSNQDPVHSKNPHGFTESPSLPSQKSAFTSDTESTTSKHDEPQPSQDDEHTQDEQDDHRLAHRLSRGKYHSAGGLSINLSLLEQHLDQYHSVKSPVIDTDLARLQAENSLNGTQDPLSTSFDAFWQQSTVLTLDDPRQSEQWSRPSVLSASAQETAHQLWQGTHPFIVTEQVAEWLGQTEHKETLVCYMDQLSLADLPLEEAFRLLCSKLYFKAEAQQIDRILVAFAHRFWDCNPQCVFRSPDMVHTMVYSILLLNTDLHAAQGNHQRMTRQEFLDNTIPAIQSQIQKQHTVTYPSKFIPTMEIYLKNVYTSIKQHQVLQPGQAPQGGLKRGNSVKRGMQSLIRRQKEPTPPLSMPFLNDNVSTSTLGSSSTITSASPTIDTRRPCTRSLSLRQATANKTITRNYALNRSNSSSQRAPFYRHASVSTTGEFLMDVPFAKEAIVWCKHLLHATNVKARSRHWTKYIMVVDQDNLRLYQFTPIPDPNTDDKPQIRGPLSHFDPSWSDRLMLCLPLNHALANLVPPPGYSKARPHVFALQLPGGGVYLFQGSSQEDALSWVTTCNFWAARISKPPLQGGVTNMEYGWGDCLKDVVLDLDAFNDGQEQPGLLIEEDHLGNDPDQTFGLSADQTMLYEWQPPTASMATSELDEPDQLTLLKSYLQQLDQDANEHRDTKSKMMIKFAKDPDLHKRAMVNWENRSSFLLGEIIKYQHYCDALEASTQTTTSSTHILDIPIDNQQLDMIQEIDTVLSS</sequence>
<comment type="caution">
    <text evidence="3">The sequence shown here is derived from an EMBL/GenBank/DDBJ whole genome shotgun (WGS) entry which is preliminary data.</text>
</comment>
<dbReference type="AlphaFoldDB" id="A0A1X2GCE6"/>
<dbReference type="InterPro" id="IPR000904">
    <property type="entry name" value="Sec7_dom"/>
</dbReference>
<feature type="compositionally biased region" description="Polar residues" evidence="1">
    <location>
        <begin position="65"/>
        <end position="83"/>
    </location>
</feature>
<dbReference type="PANTHER" id="PTHR10663:SF373">
    <property type="entry name" value="PH AND SEC7 DOMAIN-CONTAINING PROTEIN C11E3.11C"/>
    <property type="match status" value="1"/>
</dbReference>
<dbReference type="InterPro" id="IPR023394">
    <property type="entry name" value="Sec7_C_sf"/>
</dbReference>
<dbReference type="InterPro" id="IPR035999">
    <property type="entry name" value="Sec7_dom_sf"/>
</dbReference>
<organism evidence="3 4">
    <name type="scientific">Hesseltinella vesiculosa</name>
    <dbReference type="NCBI Taxonomy" id="101127"/>
    <lineage>
        <taxon>Eukaryota</taxon>
        <taxon>Fungi</taxon>
        <taxon>Fungi incertae sedis</taxon>
        <taxon>Mucoromycota</taxon>
        <taxon>Mucoromycotina</taxon>
        <taxon>Mucoromycetes</taxon>
        <taxon>Mucorales</taxon>
        <taxon>Cunninghamellaceae</taxon>
        <taxon>Hesseltinella</taxon>
    </lineage>
</organism>
<dbReference type="Gene3D" id="1.10.1000.11">
    <property type="entry name" value="Arf Nucleotide-binding Site Opener,domain 2"/>
    <property type="match status" value="1"/>
</dbReference>
<feature type="compositionally biased region" description="Basic and acidic residues" evidence="1">
    <location>
        <begin position="84"/>
        <end position="105"/>
    </location>
</feature>